<gene>
    <name evidence="2" type="ordered locus">Mhar_0658</name>
</gene>
<evidence type="ECO:0000313" key="3">
    <source>
        <dbReference type="Proteomes" id="UP000005877"/>
    </source>
</evidence>
<name>G7WK43_METH6</name>
<dbReference type="PANTHER" id="PTHR30595:SF6">
    <property type="entry name" value="SCHLAFEN ALBA-2 DOMAIN-CONTAINING PROTEIN"/>
    <property type="match status" value="1"/>
</dbReference>
<accession>G7WK43</accession>
<feature type="domain" description="Schlafen AlbA-2" evidence="1">
    <location>
        <begin position="15"/>
        <end position="125"/>
    </location>
</feature>
<reference evidence="2 3" key="1">
    <citation type="journal article" date="2012" name="PLoS ONE">
        <title>The genome characteristics and predicted function of methyl-group oxidation pathway in the obligate aceticlastic methanogens, Methanosaeta spp.</title>
        <authorList>
            <person name="Zhu J."/>
            <person name="Zheng H."/>
            <person name="Ai G."/>
            <person name="Zhang G."/>
            <person name="Liu D."/>
            <person name="Liu X."/>
            <person name="Dong X."/>
        </authorList>
    </citation>
    <scope>NUCLEOTIDE SEQUENCE [LARGE SCALE GENOMIC DNA]</scope>
    <source>
        <strain evidence="2 3">6Ac</strain>
    </source>
</reference>
<dbReference type="EMBL" id="CP003117">
    <property type="protein sequence ID" value="AET64036.1"/>
    <property type="molecule type" value="Genomic_DNA"/>
</dbReference>
<dbReference type="InterPro" id="IPR007421">
    <property type="entry name" value="Schlafen_AlbA_2_dom"/>
</dbReference>
<dbReference type="PANTHER" id="PTHR30595">
    <property type="entry name" value="GLPR-RELATED TRANSCRIPTIONAL REPRESSOR"/>
    <property type="match status" value="1"/>
</dbReference>
<dbReference type="KEGG" id="mhi:Mhar_0658"/>
<dbReference type="STRING" id="1110509.Mhar_0658"/>
<dbReference type="AlphaFoldDB" id="G7WK43"/>
<dbReference type="Pfam" id="PF13749">
    <property type="entry name" value="HATPase_c_4"/>
    <property type="match status" value="1"/>
</dbReference>
<proteinExistence type="predicted"/>
<dbReference type="InterPro" id="IPR038461">
    <property type="entry name" value="Schlafen_AlbA_2_dom_sf"/>
</dbReference>
<protein>
    <submittedName>
        <fullName evidence="2">Divergent AAA domain family</fullName>
    </submittedName>
</protein>
<organism evidence="2 3">
    <name type="scientific">Methanothrix harundinacea (strain 6Ac)</name>
    <name type="common">Methanosaeta harundinacea</name>
    <dbReference type="NCBI Taxonomy" id="1110509"/>
    <lineage>
        <taxon>Archaea</taxon>
        <taxon>Methanobacteriati</taxon>
        <taxon>Methanobacteriota</taxon>
        <taxon>Stenosarchaea group</taxon>
        <taxon>Methanomicrobia</taxon>
        <taxon>Methanotrichales</taxon>
        <taxon>Methanotrichaceae</taxon>
        <taxon>Methanothrix</taxon>
    </lineage>
</organism>
<dbReference type="Gene3D" id="1.10.10.10">
    <property type="entry name" value="Winged helix-like DNA-binding domain superfamily/Winged helix DNA-binding domain"/>
    <property type="match status" value="1"/>
</dbReference>
<dbReference type="SUPFAM" id="SSF46785">
    <property type="entry name" value="Winged helix' DNA-binding domain"/>
    <property type="match status" value="1"/>
</dbReference>
<keyword evidence="3" id="KW-1185">Reference proteome</keyword>
<dbReference type="InterPro" id="IPR038475">
    <property type="entry name" value="RecG_C_sf"/>
</dbReference>
<dbReference type="HOGENOM" id="CLU_024970_7_1_2"/>
<dbReference type="Proteomes" id="UP000005877">
    <property type="component" value="Chromosome"/>
</dbReference>
<dbReference type="InterPro" id="IPR036388">
    <property type="entry name" value="WH-like_DNA-bd_sf"/>
</dbReference>
<dbReference type="RefSeq" id="WP_014586221.1">
    <property type="nucleotide sequence ID" value="NC_017527.1"/>
</dbReference>
<dbReference type="Gene3D" id="3.30.950.30">
    <property type="entry name" value="Schlafen, AAA domain"/>
    <property type="match status" value="1"/>
</dbReference>
<dbReference type="GeneID" id="12509827"/>
<dbReference type="Gene3D" id="3.30.565.60">
    <property type="match status" value="1"/>
</dbReference>
<sequence length="565" mass="63989">MIDHHRLLELIASGEALDIEFKSDRRRISDREIYEEVVAMANTRGGVLLIGVEDDGRVTGASPRHGKTTDPLKLQSAIFNNTVPNINTRISLVADADPEGEVLAIEVDSYPEPCATTEGKALHRTIKADGKPQTVPFYPRDQRSRRVDLGLLDFSSQVMEEVSFDGLDPLEFERLRQTVSRLRGDRNLLELSDEEIAKALRLVETKDGQLIPNVAGLLILGREDVLMNYLPTNEVHFQVLDAQGNVKVNDAVRWPLLRLIQEIEARFVVRNQENETAVGFFRVPVPDYSLEGFREAFNNAILHRDYTRLDAVYVQWHHDHILMTNPGGFPAGITVENILVHEPKPRNSRLAEAFKRIGIIEQTGRGVDKIYMGQLRYGRPAPDYTRSDADSVRIVLHGGKASLEFSAFVYEQEKHGSRLSLDELMILNALFFDRRIDSEAAGRLIQKGATEARRTLEHLHEIGLVEGKGEARGRVYHLSADMYRRLGQPESYVRTHGIAPIRQEAMVMEYVQAHGRIERKHVMELCGLTSPQAGRILKKMVQNGKLKRRGTPPRWTYYVIAEEES</sequence>
<dbReference type="PATRIC" id="fig|1110509.7.peg.732"/>
<dbReference type="InterPro" id="IPR036390">
    <property type="entry name" value="WH_DNA-bd_sf"/>
</dbReference>
<evidence type="ECO:0000313" key="2">
    <source>
        <dbReference type="EMBL" id="AET64036.1"/>
    </source>
</evidence>
<dbReference type="Pfam" id="PF04326">
    <property type="entry name" value="SLFN_AlbA_2"/>
    <property type="match status" value="1"/>
</dbReference>
<evidence type="ECO:0000259" key="1">
    <source>
        <dbReference type="Pfam" id="PF04326"/>
    </source>
</evidence>